<feature type="region of interest" description="Disordered" evidence="1">
    <location>
        <begin position="184"/>
        <end position="278"/>
    </location>
</feature>
<proteinExistence type="predicted"/>
<evidence type="ECO:0000256" key="1">
    <source>
        <dbReference type="SAM" id="MobiDB-lite"/>
    </source>
</evidence>
<organism evidence="2 3">
    <name type="scientific">Colletotrichum nymphaeae SA-01</name>
    <dbReference type="NCBI Taxonomy" id="1460502"/>
    <lineage>
        <taxon>Eukaryota</taxon>
        <taxon>Fungi</taxon>
        <taxon>Dikarya</taxon>
        <taxon>Ascomycota</taxon>
        <taxon>Pezizomycotina</taxon>
        <taxon>Sordariomycetes</taxon>
        <taxon>Hypocreomycetidae</taxon>
        <taxon>Glomerellales</taxon>
        <taxon>Glomerellaceae</taxon>
        <taxon>Colletotrichum</taxon>
        <taxon>Colletotrichum acutatum species complex</taxon>
    </lineage>
</organism>
<sequence length="278" mass="29496">MADQNLPEMSASDVNFIFAVAAGFKSGGVARTRWGQIKRKFAPADQATPKKKAAQASANTPTSASKVKKSTGRVGAKAAKGKKIVKDEEGEDEADDDKDVIKTKEEDEQVCDTQNPMPITIESDRSSSGLDTIMPPKKSTATEGESAVSILTETETKFVKAVFDSMNTRPDIDYENVAGIMGLANGKSARDRLRTISKKHGWSATDGSSGGSPAKKPVGVKKTPVKKKGIAQRKKKTAKKNESSGSDVDEDITGKLESDTDGEAAAKAELNNPDSDSD</sequence>
<name>A0A135SHB2_9PEZI</name>
<reference evidence="2 3" key="1">
    <citation type="submission" date="2014-02" db="EMBL/GenBank/DDBJ databases">
        <title>The genome sequence of Colletotrichum nymphaeae SA-01.</title>
        <authorList>
            <person name="Baroncelli R."/>
            <person name="Thon M.R."/>
        </authorList>
    </citation>
    <scope>NUCLEOTIDE SEQUENCE [LARGE SCALE GENOMIC DNA]</scope>
    <source>
        <strain evidence="2 3">SA-01</strain>
    </source>
</reference>
<dbReference type="AlphaFoldDB" id="A0A135SHB2"/>
<dbReference type="EMBL" id="JEMN01001509">
    <property type="protein sequence ID" value="KXH35281.1"/>
    <property type="molecule type" value="Genomic_DNA"/>
</dbReference>
<evidence type="ECO:0000313" key="3">
    <source>
        <dbReference type="Proteomes" id="UP000070054"/>
    </source>
</evidence>
<feature type="compositionally biased region" description="Basic residues" evidence="1">
    <location>
        <begin position="223"/>
        <end position="238"/>
    </location>
</feature>
<feature type="compositionally biased region" description="Acidic residues" evidence="1">
    <location>
        <begin position="88"/>
        <end position="98"/>
    </location>
</feature>
<dbReference type="OrthoDB" id="5239281at2759"/>
<feature type="compositionally biased region" description="Polar residues" evidence="1">
    <location>
        <begin position="56"/>
        <end position="65"/>
    </location>
</feature>
<accession>A0A135SHB2</accession>
<gene>
    <name evidence="2" type="ORF">CNYM01_07972</name>
</gene>
<dbReference type="Proteomes" id="UP000070054">
    <property type="component" value="Unassembled WGS sequence"/>
</dbReference>
<evidence type="ECO:0000313" key="2">
    <source>
        <dbReference type="EMBL" id="KXH35281.1"/>
    </source>
</evidence>
<comment type="caution">
    <text evidence="2">The sequence shown here is derived from an EMBL/GenBank/DDBJ whole genome shotgun (WGS) entry which is preliminary data.</text>
</comment>
<keyword evidence="3" id="KW-1185">Reference proteome</keyword>
<feature type="region of interest" description="Disordered" evidence="1">
    <location>
        <begin position="40"/>
        <end position="148"/>
    </location>
</feature>
<feature type="compositionally biased region" description="Polar residues" evidence="1">
    <location>
        <begin position="139"/>
        <end position="148"/>
    </location>
</feature>
<protein>
    <submittedName>
        <fullName evidence="2">Uncharacterized protein</fullName>
    </submittedName>
</protein>